<dbReference type="GeneID" id="35606887"/>
<reference evidence="1 2" key="1">
    <citation type="submission" date="2016-03" db="EMBL/GenBank/DDBJ databases">
        <authorList>
            <person name="Ploux O."/>
        </authorList>
    </citation>
    <scope>NUCLEOTIDE SEQUENCE [LARGE SCALE GENOMIC DNA]</scope>
    <source>
        <strain evidence="1 2">URUG2</strain>
    </source>
</reference>
<dbReference type="PANTHER" id="PTHR34822:SF1">
    <property type="entry name" value="GRPB FAMILY PROTEIN"/>
    <property type="match status" value="1"/>
</dbReference>
<sequence length="208" mass="23508">MEPTVEEILKHTEFDPSIVQRVANRKVKVPIAIVPPNPSWPAHFAHIKSIITTALPPSTALCISHVGSTSVPNLPAKAVIDIDLTISNPVAEENYVPALERAGFQFLFREPEWCQHRFFVMNEPYHCNLHVFRPGAAELVRHLIMRDWLISCEADRELYASVKMGAAEISARLGETQVEYNSRKQQVIRQILERAFRAKGYLATKIEG</sequence>
<dbReference type="RefSeq" id="XP_023622510.1">
    <property type="nucleotide sequence ID" value="XM_023766742.1"/>
</dbReference>
<dbReference type="OrthoDB" id="630895at2759"/>
<dbReference type="Gene3D" id="3.30.460.10">
    <property type="entry name" value="Beta Polymerase, domain 2"/>
    <property type="match status" value="1"/>
</dbReference>
<name>A0A2D3UZI8_9PEZI</name>
<dbReference type="InterPro" id="IPR007344">
    <property type="entry name" value="GrpB/CoaE"/>
</dbReference>
<dbReference type="AlphaFoldDB" id="A0A2D3UZI8"/>
<proteinExistence type="predicted"/>
<accession>A0A2D3UZI8</accession>
<dbReference type="Proteomes" id="UP000225277">
    <property type="component" value="Unassembled WGS sequence"/>
</dbReference>
<dbReference type="SUPFAM" id="SSF81301">
    <property type="entry name" value="Nucleotidyltransferase"/>
    <property type="match status" value="1"/>
</dbReference>
<dbReference type="EMBL" id="FJUY01000001">
    <property type="protein sequence ID" value="CZT15614.1"/>
    <property type="molecule type" value="Genomic_DNA"/>
</dbReference>
<gene>
    <name evidence="1" type="ORF">RCC_12337</name>
</gene>
<dbReference type="InterPro" id="IPR043519">
    <property type="entry name" value="NT_sf"/>
</dbReference>
<dbReference type="PANTHER" id="PTHR34822">
    <property type="entry name" value="GRPB DOMAIN PROTEIN (AFU_ORTHOLOGUE AFUA_1G01530)"/>
    <property type="match status" value="1"/>
</dbReference>
<evidence type="ECO:0000313" key="2">
    <source>
        <dbReference type="Proteomes" id="UP000225277"/>
    </source>
</evidence>
<dbReference type="Pfam" id="PF04229">
    <property type="entry name" value="GrpB"/>
    <property type="match status" value="1"/>
</dbReference>
<organism evidence="1 2">
    <name type="scientific">Ramularia collo-cygni</name>
    <dbReference type="NCBI Taxonomy" id="112498"/>
    <lineage>
        <taxon>Eukaryota</taxon>
        <taxon>Fungi</taxon>
        <taxon>Dikarya</taxon>
        <taxon>Ascomycota</taxon>
        <taxon>Pezizomycotina</taxon>
        <taxon>Dothideomycetes</taxon>
        <taxon>Dothideomycetidae</taxon>
        <taxon>Mycosphaerellales</taxon>
        <taxon>Mycosphaerellaceae</taxon>
        <taxon>Ramularia</taxon>
    </lineage>
</organism>
<keyword evidence="2" id="KW-1185">Reference proteome</keyword>
<protein>
    <submittedName>
        <fullName evidence="1">Related to GrpB domain protein</fullName>
    </submittedName>
</protein>
<evidence type="ECO:0000313" key="1">
    <source>
        <dbReference type="EMBL" id="CZT15614.1"/>
    </source>
</evidence>